<dbReference type="KEGG" id="rsx:RhiXN_10640"/>
<gene>
    <name evidence="2" type="ORF">RhiXN_10640</name>
</gene>
<dbReference type="EMBL" id="CP059668">
    <property type="protein sequence ID" value="QRW24316.1"/>
    <property type="molecule type" value="Genomic_DNA"/>
</dbReference>
<dbReference type="Proteomes" id="UP000650533">
    <property type="component" value="Chromosome 11"/>
</dbReference>
<feature type="region of interest" description="Disordered" evidence="1">
    <location>
        <begin position="1"/>
        <end position="52"/>
    </location>
</feature>
<protein>
    <submittedName>
        <fullName evidence="2">12-oxophytodienoate reductase 2</fullName>
    </submittedName>
</protein>
<feature type="region of interest" description="Disordered" evidence="1">
    <location>
        <begin position="75"/>
        <end position="104"/>
    </location>
</feature>
<sequence length="152" mass="17663">MPRPVRKPLGKPRRRPSTEKLRYAAPANPHAGPFPPEPEDIDHDTEPYHSELETIPELNLTHIWEQVMRARSPLDLGDQELRSEGSRSHSTHTSKTPLDSLELGGSDSMSRRMWTTWNTTLRHMDYRPNRSFGSNCWSRLLNWLEQLLARMI</sequence>
<feature type="compositionally biased region" description="Basic residues" evidence="1">
    <location>
        <begin position="1"/>
        <end position="15"/>
    </location>
</feature>
<dbReference type="GeneID" id="67032919"/>
<proteinExistence type="predicted"/>
<name>A0A8H8P235_9AGAM</name>
<dbReference type="RefSeq" id="XP_043184553.1">
    <property type="nucleotide sequence ID" value="XM_043330456.1"/>
</dbReference>
<accession>A0A8H8P235</accession>
<dbReference type="AlphaFoldDB" id="A0A8H8P235"/>
<evidence type="ECO:0000313" key="2">
    <source>
        <dbReference type="EMBL" id="QRW24316.1"/>
    </source>
</evidence>
<organism evidence="2 3">
    <name type="scientific">Rhizoctonia solani</name>
    <dbReference type="NCBI Taxonomy" id="456999"/>
    <lineage>
        <taxon>Eukaryota</taxon>
        <taxon>Fungi</taxon>
        <taxon>Dikarya</taxon>
        <taxon>Basidiomycota</taxon>
        <taxon>Agaricomycotina</taxon>
        <taxon>Agaricomycetes</taxon>
        <taxon>Cantharellales</taxon>
        <taxon>Ceratobasidiaceae</taxon>
        <taxon>Rhizoctonia</taxon>
    </lineage>
</organism>
<reference evidence="2" key="1">
    <citation type="submission" date="2020-05" db="EMBL/GenBank/DDBJ databases">
        <title>Evolutionary and genomic comparisons of hybrid uninucleate and nonhybrid Rhizoctonia fungi.</title>
        <authorList>
            <person name="Li C."/>
            <person name="Chen X."/>
        </authorList>
    </citation>
    <scope>NUCLEOTIDE SEQUENCE</scope>
    <source>
        <strain evidence="2">AG-1 IA</strain>
    </source>
</reference>
<evidence type="ECO:0000256" key="1">
    <source>
        <dbReference type="SAM" id="MobiDB-lite"/>
    </source>
</evidence>
<evidence type="ECO:0000313" key="3">
    <source>
        <dbReference type="Proteomes" id="UP000650533"/>
    </source>
</evidence>